<accession>D9PF45</accession>
<keyword evidence="2 4" id="KW-0808">Transferase</keyword>
<dbReference type="InterPro" id="IPR012327">
    <property type="entry name" value="MeTrfase_D12"/>
</dbReference>
<gene>
    <name evidence="4" type="primary">llaIM</name>
    <name evidence="4" type="ORF">LDC_0123</name>
</gene>
<dbReference type="SUPFAM" id="SSF53335">
    <property type="entry name" value="S-adenosyl-L-methionine-dependent methyltransferases"/>
    <property type="match status" value="1"/>
</dbReference>
<dbReference type="EMBL" id="ADZX01000009">
    <property type="protein sequence ID" value="EFK97839.1"/>
    <property type="molecule type" value="Genomic_DNA"/>
</dbReference>
<evidence type="ECO:0000256" key="3">
    <source>
        <dbReference type="ARBA" id="ARBA00022691"/>
    </source>
</evidence>
<reference evidence="4" key="1">
    <citation type="submission" date="2010-07" db="EMBL/GenBank/DDBJ databases">
        <authorList>
            <consortium name="CONSOLIDER consortium CSD2007-00005"/>
            <person name="Guazzaroni M.-E."/>
            <person name="Richter M."/>
            <person name="Garcia-Salamanca A."/>
            <person name="Yarza P."/>
            <person name="Ferrer M."/>
        </authorList>
    </citation>
    <scope>NUCLEOTIDE SEQUENCE</scope>
</reference>
<keyword evidence="3" id="KW-0949">S-adenosyl-L-methionine</keyword>
<proteinExistence type="predicted"/>
<organism evidence="4">
    <name type="scientific">sediment metagenome</name>
    <dbReference type="NCBI Taxonomy" id="749907"/>
    <lineage>
        <taxon>unclassified sequences</taxon>
        <taxon>metagenomes</taxon>
        <taxon>ecological metagenomes</taxon>
    </lineage>
</organism>
<sequence>MSTKSILHGQLKMEFYDTSYNFNKYMPESHSFDLLSRTPKKTNQNLIDIHQRRYLGNKYSVLNLIEHIIKNEISEYKSICDIFAGTGTVGNYFNSKNVEVVSNDLLYSNYITLNAFLSDEHYDENKIEELLEYFNQDIYAYDNYFSKHFGDKYYSIENSRKIGAIREEIEELFAQKKLTFKEKSILITSLIYAMDKIANTVGHYDAYIKKENKTIIFKIKEIEY</sequence>
<evidence type="ECO:0000313" key="4">
    <source>
        <dbReference type="EMBL" id="EFK97839.1"/>
    </source>
</evidence>
<evidence type="ECO:0000256" key="1">
    <source>
        <dbReference type="ARBA" id="ARBA00022603"/>
    </source>
</evidence>
<dbReference type="Pfam" id="PF02086">
    <property type="entry name" value="MethyltransfD12"/>
    <property type="match status" value="1"/>
</dbReference>
<reference evidence="4" key="2">
    <citation type="journal article" date="2011" name="Microb. Ecol.">
        <title>Taxonomic and Functional Metagenomic Profiling of the Microbial Community in the Anoxic Sediment of a Sub-saline Shallow Lake (Laguna de Carrizo, Central Spain).</title>
        <authorList>
            <person name="Ferrer M."/>
            <person name="Guazzaroni M.E."/>
            <person name="Richter M."/>
            <person name="Garcia-Salamanca A."/>
            <person name="Yarza P."/>
            <person name="Suarez-Suarez A."/>
            <person name="Solano J."/>
            <person name="Alcaide M."/>
            <person name="van Dillewijn P."/>
            <person name="Molina-Henares M.A."/>
            <person name="Lopez-Cortes N."/>
            <person name="Al-Ramahi Y."/>
            <person name="Guerrero C."/>
            <person name="Acosta A."/>
            <person name="de Eugenio L.I."/>
            <person name="Martinez V."/>
            <person name="Marques S."/>
            <person name="Rojo F."/>
            <person name="Santero E."/>
            <person name="Genilloud O."/>
            <person name="Perez-Perez J."/>
            <person name="Rossello-Mora R."/>
            <person name="Ramos J.L."/>
        </authorList>
    </citation>
    <scope>NUCLEOTIDE SEQUENCE</scope>
</reference>
<comment type="caution">
    <text evidence="4">The sequence shown here is derived from an EMBL/GenBank/DDBJ whole genome shotgun (WGS) entry which is preliminary data.</text>
</comment>
<dbReference type="EC" id="2.1.1.72" evidence="4"/>
<evidence type="ECO:0000256" key="2">
    <source>
        <dbReference type="ARBA" id="ARBA00022679"/>
    </source>
</evidence>
<dbReference type="InterPro" id="IPR029063">
    <property type="entry name" value="SAM-dependent_MTases_sf"/>
</dbReference>
<protein>
    <submittedName>
        <fullName evidence="4">Modification methylase LlaI</fullName>
        <ecNumber evidence="4">2.1.1.72</ecNumber>
    </submittedName>
</protein>
<dbReference type="GO" id="GO:0032259">
    <property type="term" value="P:methylation"/>
    <property type="evidence" value="ECO:0007669"/>
    <property type="project" value="UniProtKB-KW"/>
</dbReference>
<dbReference type="AlphaFoldDB" id="D9PF45"/>
<dbReference type="GO" id="GO:0009007">
    <property type="term" value="F:site-specific DNA-methyltransferase (adenine-specific) activity"/>
    <property type="evidence" value="ECO:0007669"/>
    <property type="project" value="UniProtKB-EC"/>
</dbReference>
<name>D9PF45_9ZZZZ</name>
<keyword evidence="1 4" id="KW-0489">Methyltransferase</keyword>
<dbReference type="GO" id="GO:0009307">
    <property type="term" value="P:DNA restriction-modification system"/>
    <property type="evidence" value="ECO:0007669"/>
    <property type="project" value="InterPro"/>
</dbReference>